<evidence type="ECO:0000313" key="3">
    <source>
        <dbReference type="Proteomes" id="UP001206128"/>
    </source>
</evidence>
<dbReference type="AlphaFoldDB" id="A0AAE3GNF3"/>
<dbReference type="Proteomes" id="UP001206128">
    <property type="component" value="Unassembled WGS sequence"/>
</dbReference>
<keyword evidence="3" id="KW-1185">Reference proteome</keyword>
<reference evidence="2" key="1">
    <citation type="submission" date="2022-06" db="EMBL/GenBank/DDBJ databases">
        <title>Genomic Encyclopedia of Archaeal and Bacterial Type Strains, Phase II (KMG-II): from individual species to whole genera.</title>
        <authorList>
            <person name="Goeker M."/>
        </authorList>
    </citation>
    <scope>NUCLEOTIDE SEQUENCE</scope>
    <source>
        <strain evidence="2">DSM 43935</strain>
    </source>
</reference>
<dbReference type="EMBL" id="JAMTCK010000035">
    <property type="protein sequence ID" value="MCP2170469.1"/>
    <property type="molecule type" value="Genomic_DNA"/>
</dbReference>
<sequence>ATGLYRHAVEFSKNTHSPSPTTSHGGLRGACHAYSSFPQPSRFTLPFSLCSALLCLNRIRLGFSLSNRSVFHFPDSSGPTLIRIQFSLSVSLSDSFFRCQIGSSEPDSPSRKPHQISGFGIFVLVPEESHHRVAVSTQADQRLSIFSLGRRTTLLGSFRDVNSLDPVRPAPISVTPLEWSVAPSSPGSYVLFHPALCATGRTIADFWSASHTPRSTRLDRVSRRAGPAVARTGWFSRARLRRPPAPPARGRTPGR</sequence>
<accession>A0AAE3GNF3</accession>
<evidence type="ECO:0000313" key="2">
    <source>
        <dbReference type="EMBL" id="MCP2170469.1"/>
    </source>
</evidence>
<feature type="region of interest" description="Disordered" evidence="1">
    <location>
        <begin position="235"/>
        <end position="255"/>
    </location>
</feature>
<organism evidence="2 3">
    <name type="scientific">Goodfellowiella coeruleoviolacea</name>
    <dbReference type="NCBI Taxonomy" id="334858"/>
    <lineage>
        <taxon>Bacteria</taxon>
        <taxon>Bacillati</taxon>
        <taxon>Actinomycetota</taxon>
        <taxon>Actinomycetes</taxon>
        <taxon>Pseudonocardiales</taxon>
        <taxon>Pseudonocardiaceae</taxon>
        <taxon>Goodfellowiella</taxon>
    </lineage>
</organism>
<evidence type="ECO:0000256" key="1">
    <source>
        <dbReference type="SAM" id="MobiDB-lite"/>
    </source>
</evidence>
<comment type="caution">
    <text evidence="2">The sequence shown here is derived from an EMBL/GenBank/DDBJ whole genome shotgun (WGS) entry which is preliminary data.</text>
</comment>
<name>A0AAE3GNF3_9PSEU</name>
<proteinExistence type="predicted"/>
<feature type="non-terminal residue" evidence="2">
    <location>
        <position position="1"/>
    </location>
</feature>
<protein>
    <submittedName>
        <fullName evidence="2">Uncharacterized protein</fullName>
    </submittedName>
</protein>
<gene>
    <name evidence="2" type="ORF">LX83_007360</name>
</gene>